<keyword evidence="2" id="KW-0472">Membrane</keyword>
<keyword evidence="2" id="KW-1133">Transmembrane helix</keyword>
<keyword evidence="1" id="KW-0862">Zinc</keyword>
<feature type="transmembrane region" description="Helical" evidence="2">
    <location>
        <begin position="123"/>
        <end position="141"/>
    </location>
</feature>
<name>A0A8S1JRQ3_PARPR</name>
<keyword evidence="1" id="KW-0863">Zinc-finger</keyword>
<dbReference type="Proteomes" id="UP000688137">
    <property type="component" value="Unassembled WGS sequence"/>
</dbReference>
<evidence type="ECO:0000256" key="1">
    <source>
        <dbReference type="PROSITE-ProRule" id="PRU00175"/>
    </source>
</evidence>
<evidence type="ECO:0000256" key="2">
    <source>
        <dbReference type="SAM" id="Phobius"/>
    </source>
</evidence>
<keyword evidence="5" id="KW-1185">Reference proteome</keyword>
<dbReference type="EMBL" id="CAJJDM010000001">
    <property type="protein sequence ID" value="CAD8043230.1"/>
    <property type="molecule type" value="Genomic_DNA"/>
</dbReference>
<dbReference type="PANTHER" id="PTHR12109">
    <property type="entry name" value="RING FINGER PROTEIN 141-RELATED"/>
    <property type="match status" value="1"/>
</dbReference>
<proteinExistence type="predicted"/>
<feature type="transmembrane region" description="Helical" evidence="2">
    <location>
        <begin position="191"/>
        <end position="221"/>
    </location>
</feature>
<comment type="caution">
    <text evidence="4">The sequence shown here is derived from an EMBL/GenBank/DDBJ whole genome shotgun (WGS) entry which is preliminary data.</text>
</comment>
<keyword evidence="2" id="KW-0812">Transmembrane</keyword>
<evidence type="ECO:0000313" key="5">
    <source>
        <dbReference type="Proteomes" id="UP000688137"/>
    </source>
</evidence>
<dbReference type="OMA" id="WILFFMI"/>
<dbReference type="Pfam" id="PF13920">
    <property type="entry name" value="zf-C3HC4_3"/>
    <property type="match status" value="1"/>
</dbReference>
<sequence>MRRDISTEQNQQTVENISQLGTTFRFEQANQVLSSILLSNSFYVIAVLLFSFQLNFDGDLLSVIYCIDSKLLLQMIHQLYFYRIFLHFNIADKHILIRLIQTLIEGSYLLVLNLYQISGRRDLLLFSNILPLFNIFISMILKINEGNQYFKESISQINMYHVFRNITLFIISIFLSLKLEGYFEIHWLYALWMFWILFGVSTIIVIYCIFLVLGLGIQIILEQNSRLKNLVIVNFWILFFMISNASMLLLIPISILNFNNIGNYQNIIDTSRIILIVNQIMFSYYTVRFKPEIVVSLQTYFSLNDSVNPLNTLPTLQGEEQIQQFKKQDFIDSQVIEPRMQIPKVVKRISKTYFGFDDILSDKKSETQLPCKKPTHHKALSSQIQRLPQNQYENIKLTSLINIKINEGQQSNTQLDNISKEIEQVNLPRSVSLSSINACCICFDNEPNALFMQCGHGGVCYNCAIDLWKNKAECYLCRNKIDRVLKIQMSEQQKNIYQVVAATEMNQKLKFEQKNFTQNQQQ</sequence>
<feature type="transmembrane region" description="Helical" evidence="2">
    <location>
        <begin position="233"/>
        <end position="256"/>
    </location>
</feature>
<feature type="transmembrane region" description="Helical" evidence="2">
    <location>
        <begin position="95"/>
        <end position="117"/>
    </location>
</feature>
<evidence type="ECO:0000259" key="3">
    <source>
        <dbReference type="PROSITE" id="PS50089"/>
    </source>
</evidence>
<accession>A0A8S1JRQ3</accession>
<dbReference type="InterPro" id="IPR001841">
    <property type="entry name" value="Znf_RING"/>
</dbReference>
<keyword evidence="1" id="KW-0479">Metal-binding</keyword>
<feature type="domain" description="RING-type" evidence="3">
    <location>
        <begin position="439"/>
        <end position="478"/>
    </location>
</feature>
<protein>
    <recommendedName>
        <fullName evidence="3">RING-type domain-containing protein</fullName>
    </recommendedName>
</protein>
<dbReference type="GO" id="GO:0008270">
    <property type="term" value="F:zinc ion binding"/>
    <property type="evidence" value="ECO:0007669"/>
    <property type="project" value="UniProtKB-KW"/>
</dbReference>
<dbReference type="AlphaFoldDB" id="A0A8S1JRQ3"/>
<evidence type="ECO:0000313" key="4">
    <source>
        <dbReference type="EMBL" id="CAD8043230.1"/>
    </source>
</evidence>
<feature type="transmembrane region" description="Helical" evidence="2">
    <location>
        <begin position="32"/>
        <end position="54"/>
    </location>
</feature>
<dbReference type="InterPro" id="IPR047126">
    <property type="entry name" value="RNF141-like"/>
</dbReference>
<dbReference type="SMART" id="SM00184">
    <property type="entry name" value="RING"/>
    <property type="match status" value="1"/>
</dbReference>
<organism evidence="4 5">
    <name type="scientific">Paramecium primaurelia</name>
    <dbReference type="NCBI Taxonomy" id="5886"/>
    <lineage>
        <taxon>Eukaryota</taxon>
        <taxon>Sar</taxon>
        <taxon>Alveolata</taxon>
        <taxon>Ciliophora</taxon>
        <taxon>Intramacronucleata</taxon>
        <taxon>Oligohymenophorea</taxon>
        <taxon>Peniculida</taxon>
        <taxon>Parameciidae</taxon>
        <taxon>Paramecium</taxon>
    </lineage>
</organism>
<dbReference type="PANTHER" id="PTHR12109:SF5">
    <property type="entry name" value="RING-TYPE DOMAIN-CONTAINING PROTEIN"/>
    <property type="match status" value="1"/>
</dbReference>
<dbReference type="PROSITE" id="PS50089">
    <property type="entry name" value="ZF_RING_2"/>
    <property type="match status" value="1"/>
</dbReference>
<reference evidence="4" key="1">
    <citation type="submission" date="2021-01" db="EMBL/GenBank/DDBJ databases">
        <authorList>
            <consortium name="Genoscope - CEA"/>
            <person name="William W."/>
        </authorList>
    </citation>
    <scope>NUCLEOTIDE SEQUENCE</scope>
</reference>
<gene>
    <name evidence="4" type="ORF">PPRIM_AZ9-3.1.T0040454</name>
</gene>